<comment type="caution">
    <text evidence="1">The sequence shown here is derived from an EMBL/GenBank/DDBJ whole genome shotgun (WGS) entry which is preliminary data.</text>
</comment>
<proteinExistence type="predicted"/>
<gene>
    <name evidence="1" type="ORF">L2E82_17616</name>
</gene>
<evidence type="ECO:0000313" key="2">
    <source>
        <dbReference type="Proteomes" id="UP001055811"/>
    </source>
</evidence>
<dbReference type="EMBL" id="CM042011">
    <property type="protein sequence ID" value="KAI3767480.1"/>
    <property type="molecule type" value="Genomic_DNA"/>
</dbReference>
<accession>A0ACB9F9H0</accession>
<keyword evidence="2" id="KW-1185">Reference proteome</keyword>
<evidence type="ECO:0000313" key="1">
    <source>
        <dbReference type="EMBL" id="KAI3767480.1"/>
    </source>
</evidence>
<reference evidence="1 2" key="2">
    <citation type="journal article" date="2022" name="Mol. Ecol. Resour.">
        <title>The genomes of chicory, endive, great burdock and yacon provide insights into Asteraceae paleo-polyploidization history and plant inulin production.</title>
        <authorList>
            <person name="Fan W."/>
            <person name="Wang S."/>
            <person name="Wang H."/>
            <person name="Wang A."/>
            <person name="Jiang F."/>
            <person name="Liu H."/>
            <person name="Zhao H."/>
            <person name="Xu D."/>
            <person name="Zhang Y."/>
        </authorList>
    </citation>
    <scope>NUCLEOTIDE SEQUENCE [LARGE SCALE GENOMIC DNA]</scope>
    <source>
        <strain evidence="2">cv. Punajuju</strain>
        <tissue evidence="1">Leaves</tissue>
    </source>
</reference>
<sequence length="102" mass="10928">MIACTVAGGGGRSVVTSSVRDKFPHIQDYKAFKVPTTLDPKNILKDQLGIAFFEPSGQCISVTGLKLPGVLDDIFSYLGPLGAIFSNEIVSLCLWAPTAQKR</sequence>
<protein>
    <submittedName>
        <fullName evidence="1">Uncharacterized protein</fullName>
    </submittedName>
</protein>
<organism evidence="1 2">
    <name type="scientific">Cichorium intybus</name>
    <name type="common">Chicory</name>
    <dbReference type="NCBI Taxonomy" id="13427"/>
    <lineage>
        <taxon>Eukaryota</taxon>
        <taxon>Viridiplantae</taxon>
        <taxon>Streptophyta</taxon>
        <taxon>Embryophyta</taxon>
        <taxon>Tracheophyta</taxon>
        <taxon>Spermatophyta</taxon>
        <taxon>Magnoliopsida</taxon>
        <taxon>eudicotyledons</taxon>
        <taxon>Gunneridae</taxon>
        <taxon>Pentapetalae</taxon>
        <taxon>asterids</taxon>
        <taxon>campanulids</taxon>
        <taxon>Asterales</taxon>
        <taxon>Asteraceae</taxon>
        <taxon>Cichorioideae</taxon>
        <taxon>Cichorieae</taxon>
        <taxon>Cichoriinae</taxon>
        <taxon>Cichorium</taxon>
    </lineage>
</organism>
<reference evidence="2" key="1">
    <citation type="journal article" date="2022" name="Mol. Ecol. Resour.">
        <title>The genomes of chicory, endive, great burdock and yacon provide insights into Asteraceae palaeo-polyploidization history and plant inulin production.</title>
        <authorList>
            <person name="Fan W."/>
            <person name="Wang S."/>
            <person name="Wang H."/>
            <person name="Wang A."/>
            <person name="Jiang F."/>
            <person name="Liu H."/>
            <person name="Zhao H."/>
            <person name="Xu D."/>
            <person name="Zhang Y."/>
        </authorList>
    </citation>
    <scope>NUCLEOTIDE SEQUENCE [LARGE SCALE GENOMIC DNA]</scope>
    <source>
        <strain evidence="2">cv. Punajuju</strain>
    </source>
</reference>
<dbReference type="Proteomes" id="UP001055811">
    <property type="component" value="Linkage Group LG03"/>
</dbReference>
<name>A0ACB9F9H0_CICIN</name>